<gene>
    <name evidence="6" type="ORF">GALMADRAFT_1051503</name>
</gene>
<reference evidence="7" key="1">
    <citation type="journal article" date="2014" name="Proc. Natl. Acad. Sci. U.S.A.">
        <title>Extensive sampling of basidiomycete genomes demonstrates inadequacy of the white-rot/brown-rot paradigm for wood decay fungi.</title>
        <authorList>
            <person name="Riley R."/>
            <person name="Salamov A.A."/>
            <person name="Brown D.W."/>
            <person name="Nagy L.G."/>
            <person name="Floudas D."/>
            <person name="Held B.W."/>
            <person name="Levasseur A."/>
            <person name="Lombard V."/>
            <person name="Morin E."/>
            <person name="Otillar R."/>
            <person name="Lindquist E.A."/>
            <person name="Sun H."/>
            <person name="LaButti K.M."/>
            <person name="Schmutz J."/>
            <person name="Jabbour D."/>
            <person name="Luo H."/>
            <person name="Baker S.E."/>
            <person name="Pisabarro A.G."/>
            <person name="Walton J.D."/>
            <person name="Blanchette R.A."/>
            <person name="Henrissat B."/>
            <person name="Martin F."/>
            <person name="Cullen D."/>
            <person name="Hibbett D.S."/>
            <person name="Grigoriev I.V."/>
        </authorList>
    </citation>
    <scope>NUCLEOTIDE SEQUENCE [LARGE SCALE GENOMIC DNA]</scope>
    <source>
        <strain evidence="7">CBS 339.88</strain>
    </source>
</reference>
<dbReference type="PANTHER" id="PTHR22847:SF637">
    <property type="entry name" value="WD REPEAT DOMAIN 5B"/>
    <property type="match status" value="1"/>
</dbReference>
<dbReference type="InterPro" id="IPR036322">
    <property type="entry name" value="WD40_repeat_dom_sf"/>
</dbReference>
<dbReference type="PROSITE" id="PS50082">
    <property type="entry name" value="WD_REPEATS_2"/>
    <property type="match status" value="7"/>
</dbReference>
<organism evidence="6 7">
    <name type="scientific">Galerina marginata (strain CBS 339.88)</name>
    <dbReference type="NCBI Taxonomy" id="685588"/>
    <lineage>
        <taxon>Eukaryota</taxon>
        <taxon>Fungi</taxon>
        <taxon>Dikarya</taxon>
        <taxon>Basidiomycota</taxon>
        <taxon>Agaricomycotina</taxon>
        <taxon>Agaricomycetes</taxon>
        <taxon>Agaricomycetidae</taxon>
        <taxon>Agaricales</taxon>
        <taxon>Agaricineae</taxon>
        <taxon>Strophariaceae</taxon>
        <taxon>Galerina</taxon>
    </lineage>
</organism>
<proteinExistence type="predicted"/>
<dbReference type="SUPFAM" id="SSF50978">
    <property type="entry name" value="WD40 repeat-like"/>
    <property type="match status" value="1"/>
</dbReference>
<dbReference type="GO" id="GO:1990234">
    <property type="term" value="C:transferase complex"/>
    <property type="evidence" value="ECO:0007669"/>
    <property type="project" value="UniProtKB-ARBA"/>
</dbReference>
<feature type="repeat" description="WD" evidence="3">
    <location>
        <begin position="593"/>
        <end position="634"/>
    </location>
</feature>
<keyword evidence="2" id="KW-0677">Repeat</keyword>
<dbReference type="EMBL" id="KL142410">
    <property type="protein sequence ID" value="KDR68091.1"/>
    <property type="molecule type" value="Genomic_DNA"/>
</dbReference>
<dbReference type="PRINTS" id="PR00320">
    <property type="entry name" value="GPROTEINBRPT"/>
</dbReference>
<feature type="compositionally biased region" description="Polar residues" evidence="4">
    <location>
        <begin position="14"/>
        <end position="34"/>
    </location>
</feature>
<dbReference type="PANTHER" id="PTHR22847">
    <property type="entry name" value="WD40 REPEAT PROTEIN"/>
    <property type="match status" value="1"/>
</dbReference>
<feature type="repeat" description="WD" evidence="3">
    <location>
        <begin position="679"/>
        <end position="720"/>
    </location>
</feature>
<evidence type="ECO:0000256" key="3">
    <source>
        <dbReference type="PROSITE-ProRule" id="PRU00221"/>
    </source>
</evidence>
<feature type="repeat" description="WD" evidence="3">
    <location>
        <begin position="816"/>
        <end position="850"/>
    </location>
</feature>
<feature type="repeat" description="WD" evidence="3">
    <location>
        <begin position="636"/>
        <end position="677"/>
    </location>
</feature>
<dbReference type="STRING" id="685588.A0A067SB46"/>
<feature type="repeat" description="WD" evidence="3">
    <location>
        <begin position="852"/>
        <end position="884"/>
    </location>
</feature>
<dbReference type="SMART" id="SM00320">
    <property type="entry name" value="WD40"/>
    <property type="match status" value="7"/>
</dbReference>
<dbReference type="PROSITE" id="PS50294">
    <property type="entry name" value="WD_REPEATS_REGION"/>
    <property type="match status" value="7"/>
</dbReference>
<evidence type="ECO:0000256" key="2">
    <source>
        <dbReference type="ARBA" id="ARBA00022737"/>
    </source>
</evidence>
<dbReference type="AlphaFoldDB" id="A0A067SB46"/>
<dbReference type="Proteomes" id="UP000027222">
    <property type="component" value="Unassembled WGS sequence"/>
</dbReference>
<protein>
    <recommendedName>
        <fullName evidence="5">T6SS Phospholipase effector Tle1-like catalytic domain-containing protein</fullName>
    </recommendedName>
</protein>
<dbReference type="CDD" id="cd00200">
    <property type="entry name" value="WD40"/>
    <property type="match status" value="1"/>
</dbReference>
<evidence type="ECO:0000313" key="6">
    <source>
        <dbReference type="EMBL" id="KDR68091.1"/>
    </source>
</evidence>
<keyword evidence="7" id="KW-1185">Reference proteome</keyword>
<dbReference type="PROSITE" id="PS00678">
    <property type="entry name" value="WD_REPEATS_1"/>
    <property type="match status" value="6"/>
</dbReference>
<dbReference type="InterPro" id="IPR001680">
    <property type="entry name" value="WD40_rpt"/>
</dbReference>
<dbReference type="Gene3D" id="2.130.10.10">
    <property type="entry name" value="YVTN repeat-like/Quinoprotein amine dehydrogenase"/>
    <property type="match status" value="4"/>
</dbReference>
<dbReference type="OrthoDB" id="538223at2759"/>
<dbReference type="Pfam" id="PF09994">
    <property type="entry name" value="T6SS_Tle1-like_cat"/>
    <property type="match status" value="1"/>
</dbReference>
<dbReference type="InterPro" id="IPR019775">
    <property type="entry name" value="WD40_repeat_CS"/>
</dbReference>
<keyword evidence="1 3" id="KW-0853">WD repeat</keyword>
<dbReference type="InterPro" id="IPR018712">
    <property type="entry name" value="Tle1-like_cat"/>
</dbReference>
<name>A0A067SB46_GALM3</name>
<dbReference type="InterPro" id="IPR015943">
    <property type="entry name" value="WD40/YVTN_repeat-like_dom_sf"/>
</dbReference>
<dbReference type="HOGENOM" id="CLU_005049_4_3_1"/>
<evidence type="ECO:0000256" key="4">
    <source>
        <dbReference type="SAM" id="MobiDB-lite"/>
    </source>
</evidence>
<evidence type="ECO:0000259" key="5">
    <source>
        <dbReference type="Pfam" id="PF09994"/>
    </source>
</evidence>
<feature type="region of interest" description="Disordered" evidence="4">
    <location>
        <begin position="1"/>
        <end position="34"/>
    </location>
</feature>
<evidence type="ECO:0000256" key="1">
    <source>
        <dbReference type="ARBA" id="ARBA00022574"/>
    </source>
</evidence>
<sequence length="903" mass="101498">MGNVKEQNSKHKQTGNASTDARSPRTSYDNEQCHHTTGSRNLIVCIDGTANQFGEKNTNVIELYNLILKEIDDKQRTWYNSGIGTYARPTWKSLKFYRQVISHKVDLAIAWNFERTVMAAYRWLSDNYEPGDCIFLFGFSRGAFQVRVLSAMIDKVGLIYKGNESQIPFAFELYADPKSDKRSSSVIKVGSPAEDETSSAERFKQAFSYKNVRVHFVGAWDTVSSIGLARGTCMLPRTVDGMKHVCYFRHALALDERRVKFLPEYAYGGSTNPPATCEDKKPSIFNRGLFRKNVSPTEKPGGTAEDIFTQEQSSIPVIDDVVDASKKTAPHTLEVWFAGTHSDIGGGNDKNPRMDRSRPPLRWMVFEAQALGLRTERFQHELSRDQQIDIKESLTLAWWLLELLPLKRLTYTRRENRTLASRKPHLGKSRKIHSGQKIHSSLLLSNKAYTPKARPDKDPNFWEPERLSQWLASDLYESTKTRVKRFMTESDDAMLLVLHQTATWADGRQAVYEAVIDTLKQPSLEPEKVYRLLQSTLEILKKSASDSEYLGLTLGPSNEIFLPVAGLLSSEKNEHREIARQFMDEFTCSVLELIGHTHIVSSVAFSPDGRRVVSGSYDQTIRIWDAETGKQVGELFRGHTDWVMSVAFSPDGRRVVSGSDDHTIRIWDAETGKQVGEPFRGHTRLVRSVAFSPDGKRVVSGSDDKTVRIWDAETGKQVGEPFRGHTYSVESVAFSPHGKRVVSGSDDKTVRIWDIETGEQVGEPFHGHTHLVESVAFSSDGKRVVSGSDDETVRIWDAETGEQVGEPFRGHTNYWVRSVAFSPDGRCVVSGSRDKAVRIWDAKTGTQMGKPFRGHTKSVRSVAFSPDGRRVVSGSEDETVRIWDAEALLALNAPSESNQEVVS</sequence>
<evidence type="ECO:0000313" key="7">
    <source>
        <dbReference type="Proteomes" id="UP000027222"/>
    </source>
</evidence>
<dbReference type="InterPro" id="IPR020472">
    <property type="entry name" value="WD40_PAC1"/>
</dbReference>
<feature type="repeat" description="WD" evidence="3">
    <location>
        <begin position="765"/>
        <end position="806"/>
    </location>
</feature>
<accession>A0A067SB46</accession>
<feature type="repeat" description="WD" evidence="3">
    <location>
        <begin position="722"/>
        <end position="763"/>
    </location>
</feature>
<dbReference type="Pfam" id="PF00400">
    <property type="entry name" value="WD40"/>
    <property type="match status" value="7"/>
</dbReference>
<feature type="domain" description="T6SS Phospholipase effector Tle1-like catalytic" evidence="5">
    <location>
        <begin position="40"/>
        <end position="365"/>
    </location>
</feature>